<keyword evidence="9 11" id="KW-0472">Membrane</keyword>
<keyword evidence="8 12" id="KW-0798">TonB box</keyword>
<sequence length="833" mass="90006">MTVVMTTPAFAQEAAEASAGDIIVTARRMDERLQDVPISITVYNPEQLAARNIVNSTDLATYTPSLTVNGRYGPDKSSFAIRGFSQDLNTAPSVAVYFAEATAPRLSSNITSGNGAGVGQMMDLQNVQVLKGPQGTLFGRNTTGGAILLVPQKPTDRFEGNVEGTIGNYDQWRVQGVLNVPLSDSIRFRVAVDRNKRDGYIRNRSGVGPSTFNDIDYWAARASLVIDLTPDLENYAIFSWAKSDTNGYMGKYAYCNRGTVAGSDGNIGTALTSRAANCTELDRQTAARYGYYDVANNNQNSFVKNETWQAINTTTWRASDEITVKNIFSYGKAKESYSFNLSGDAFLLPGDTVPRSFVITNPGPDGGQGDQWTLSEELQLQGHTAGDKLVWQVGGYLEHSAPNKQQTQYTAILSNCVNQADVWAFRCSALGNISIAHNNYFYKNYGLYAQATFKLTEQFAITGGIRNTWDRVRVEADNIQVIRNAATGVLTYRCARAAQPAGGATAAVLTNGACGIGRSFQTRSSKPTWLINLDFKPDPDTLLYAKYARGYRGGSVNEANLQFEAWQPEYVDSFELGAKTSFNSGDVRGNLNFAAFLNKFKDQQVSVFIPQCLPLTNANGVPNTGGRATCTAPAPTGINGIQNVGRSELKGVEVDGSLMIGDSWRFDLGYAYLDAKVVQGGGTVTNCNNAAFNCDQASGFAKGTILPFAPKNRVTLTATYTLPLSEEVGKVSFGATFTHTDKQFSNHGNDRAFAQGAIPYNASIAPATDLLNLNFNWNSIAGSGVDLAVFATNVTGEKYWVASSNGLASSGAEWILLGAPRMYGMRVKIHFGS</sequence>
<keyword evidence="3 11" id="KW-1134">Transmembrane beta strand</keyword>
<keyword evidence="7" id="KW-0406">Ion transport</keyword>
<proteinExistence type="inferred from homology"/>
<gene>
    <name evidence="15" type="ORF">WG901_06105</name>
</gene>
<comment type="caution">
    <text evidence="15">The sequence shown here is derived from an EMBL/GenBank/DDBJ whole genome shotgun (WGS) entry which is preliminary data.</text>
</comment>
<dbReference type="Pfam" id="PF00593">
    <property type="entry name" value="TonB_dep_Rec_b-barrel"/>
    <property type="match status" value="1"/>
</dbReference>
<dbReference type="InterPro" id="IPR039426">
    <property type="entry name" value="TonB-dep_rcpt-like"/>
</dbReference>
<protein>
    <submittedName>
        <fullName evidence="15">TonB-dependent receptor</fullName>
    </submittedName>
</protein>
<dbReference type="Gene3D" id="2.170.130.10">
    <property type="entry name" value="TonB-dependent receptor, plug domain"/>
    <property type="match status" value="1"/>
</dbReference>
<dbReference type="PANTHER" id="PTHR32552">
    <property type="entry name" value="FERRICHROME IRON RECEPTOR-RELATED"/>
    <property type="match status" value="1"/>
</dbReference>
<evidence type="ECO:0000256" key="6">
    <source>
        <dbReference type="ARBA" id="ARBA00023004"/>
    </source>
</evidence>
<evidence type="ECO:0000256" key="9">
    <source>
        <dbReference type="ARBA" id="ARBA00023136"/>
    </source>
</evidence>
<evidence type="ECO:0000256" key="2">
    <source>
        <dbReference type="ARBA" id="ARBA00022448"/>
    </source>
</evidence>
<dbReference type="SUPFAM" id="SSF56935">
    <property type="entry name" value="Porins"/>
    <property type="match status" value="1"/>
</dbReference>
<accession>A0ABU8RT00</accession>
<comment type="similarity">
    <text evidence="11 12">Belongs to the TonB-dependent receptor family.</text>
</comment>
<evidence type="ECO:0000313" key="16">
    <source>
        <dbReference type="Proteomes" id="UP001361239"/>
    </source>
</evidence>
<evidence type="ECO:0000256" key="11">
    <source>
        <dbReference type="PROSITE-ProRule" id="PRU01360"/>
    </source>
</evidence>
<dbReference type="InterPro" id="IPR037066">
    <property type="entry name" value="Plug_dom_sf"/>
</dbReference>
<evidence type="ECO:0000256" key="1">
    <source>
        <dbReference type="ARBA" id="ARBA00004571"/>
    </source>
</evidence>
<dbReference type="PROSITE" id="PS52016">
    <property type="entry name" value="TONB_DEPENDENT_REC_3"/>
    <property type="match status" value="1"/>
</dbReference>
<name>A0ABU8RT00_9SPHN</name>
<organism evidence="15 16">
    <name type="scientific">Novosphingobium anseongense</name>
    <dbReference type="NCBI Taxonomy" id="3133436"/>
    <lineage>
        <taxon>Bacteria</taxon>
        <taxon>Pseudomonadati</taxon>
        <taxon>Pseudomonadota</taxon>
        <taxon>Alphaproteobacteria</taxon>
        <taxon>Sphingomonadales</taxon>
        <taxon>Sphingomonadaceae</taxon>
        <taxon>Novosphingobium</taxon>
    </lineage>
</organism>
<keyword evidence="5 11" id="KW-0812">Transmembrane</keyword>
<keyword evidence="10 11" id="KW-0998">Cell outer membrane</keyword>
<feature type="domain" description="TonB-dependent receptor plug" evidence="14">
    <location>
        <begin position="33"/>
        <end position="146"/>
    </location>
</feature>
<evidence type="ECO:0000256" key="8">
    <source>
        <dbReference type="ARBA" id="ARBA00023077"/>
    </source>
</evidence>
<dbReference type="Proteomes" id="UP001361239">
    <property type="component" value="Unassembled WGS sequence"/>
</dbReference>
<dbReference type="RefSeq" id="WP_339586117.1">
    <property type="nucleotide sequence ID" value="NZ_JBBHJZ010000001.1"/>
</dbReference>
<keyword evidence="6" id="KW-0408">Iron</keyword>
<dbReference type="EMBL" id="JBBHJZ010000001">
    <property type="protein sequence ID" value="MEJ5976198.1"/>
    <property type="molecule type" value="Genomic_DNA"/>
</dbReference>
<dbReference type="Pfam" id="PF07715">
    <property type="entry name" value="Plug"/>
    <property type="match status" value="1"/>
</dbReference>
<evidence type="ECO:0000256" key="10">
    <source>
        <dbReference type="ARBA" id="ARBA00023237"/>
    </source>
</evidence>
<evidence type="ECO:0000313" key="15">
    <source>
        <dbReference type="EMBL" id="MEJ5976198.1"/>
    </source>
</evidence>
<evidence type="ECO:0000259" key="14">
    <source>
        <dbReference type="Pfam" id="PF07715"/>
    </source>
</evidence>
<keyword evidence="4" id="KW-0410">Iron transport</keyword>
<evidence type="ECO:0000256" key="12">
    <source>
        <dbReference type="RuleBase" id="RU003357"/>
    </source>
</evidence>
<dbReference type="PANTHER" id="PTHR32552:SF81">
    <property type="entry name" value="TONB-DEPENDENT OUTER MEMBRANE RECEPTOR"/>
    <property type="match status" value="1"/>
</dbReference>
<dbReference type="InterPro" id="IPR000531">
    <property type="entry name" value="Beta-barrel_TonB"/>
</dbReference>
<dbReference type="InterPro" id="IPR012910">
    <property type="entry name" value="Plug_dom"/>
</dbReference>
<evidence type="ECO:0000256" key="4">
    <source>
        <dbReference type="ARBA" id="ARBA00022496"/>
    </source>
</evidence>
<keyword evidence="16" id="KW-1185">Reference proteome</keyword>
<evidence type="ECO:0000256" key="7">
    <source>
        <dbReference type="ARBA" id="ARBA00023065"/>
    </source>
</evidence>
<evidence type="ECO:0000259" key="13">
    <source>
        <dbReference type="Pfam" id="PF00593"/>
    </source>
</evidence>
<evidence type="ECO:0000256" key="3">
    <source>
        <dbReference type="ARBA" id="ARBA00022452"/>
    </source>
</evidence>
<dbReference type="Gene3D" id="2.40.170.20">
    <property type="entry name" value="TonB-dependent receptor, beta-barrel domain"/>
    <property type="match status" value="1"/>
</dbReference>
<keyword evidence="15" id="KW-0675">Receptor</keyword>
<evidence type="ECO:0000256" key="5">
    <source>
        <dbReference type="ARBA" id="ARBA00022692"/>
    </source>
</evidence>
<keyword evidence="2 11" id="KW-0813">Transport</keyword>
<feature type="domain" description="TonB-dependent receptor-like beta-barrel" evidence="13">
    <location>
        <begin position="268"/>
        <end position="793"/>
    </location>
</feature>
<reference evidence="15 16" key="1">
    <citation type="submission" date="2024-03" db="EMBL/GenBank/DDBJ databases">
        <authorList>
            <person name="Jo J.-H."/>
        </authorList>
    </citation>
    <scope>NUCLEOTIDE SEQUENCE [LARGE SCALE GENOMIC DNA]</scope>
    <source>
        <strain evidence="15 16">PS1R-30</strain>
    </source>
</reference>
<comment type="subcellular location">
    <subcellularLocation>
        <location evidence="1 11">Cell outer membrane</location>
        <topology evidence="1 11">Multi-pass membrane protein</topology>
    </subcellularLocation>
</comment>
<dbReference type="InterPro" id="IPR036942">
    <property type="entry name" value="Beta-barrel_TonB_sf"/>
</dbReference>